<feature type="transmembrane region" description="Helical" evidence="17">
    <location>
        <begin position="189"/>
        <end position="210"/>
    </location>
</feature>
<comment type="catalytic activity">
    <reaction evidence="15">
        <text>13-(9Z-hexadecenoyloxy)-octadecanoate + H2O = 13-hydroxy-octadecanoate + (9Z)-hexadecenoate + H(+)</text>
        <dbReference type="Rhea" id="RHEA:52076"/>
        <dbReference type="ChEBI" id="CHEBI:15377"/>
        <dbReference type="ChEBI" id="CHEBI:15378"/>
        <dbReference type="ChEBI" id="CHEBI:32372"/>
        <dbReference type="ChEBI" id="CHEBI:136304"/>
        <dbReference type="ChEBI" id="CHEBI:136315"/>
    </reaction>
    <physiologicalReaction direction="left-to-right" evidence="15">
        <dbReference type="Rhea" id="RHEA:52077"/>
    </physiologicalReaction>
</comment>
<dbReference type="Proteomes" id="UP000050795">
    <property type="component" value="Unassembled WGS sequence"/>
</dbReference>
<comment type="catalytic activity">
    <reaction evidence="13">
        <text>9-octadecanoyloxy-octadecanoate + H2O = 9-hydroxy-octadecanoate + octadecanoate + H(+)</text>
        <dbReference type="Rhea" id="RHEA:52096"/>
        <dbReference type="ChEBI" id="CHEBI:15377"/>
        <dbReference type="ChEBI" id="CHEBI:15378"/>
        <dbReference type="ChEBI" id="CHEBI:25629"/>
        <dbReference type="ChEBI" id="CHEBI:136286"/>
        <dbReference type="ChEBI" id="CHEBI:136373"/>
    </reaction>
    <physiologicalReaction direction="left-to-right" evidence="13">
        <dbReference type="Rhea" id="RHEA:52097"/>
    </physiologicalReaction>
</comment>
<evidence type="ECO:0000256" key="8">
    <source>
        <dbReference type="ARBA" id="ARBA00047427"/>
    </source>
</evidence>
<dbReference type="GO" id="GO:0012505">
    <property type="term" value="C:endomembrane system"/>
    <property type="evidence" value="ECO:0007669"/>
    <property type="project" value="UniProtKB-SubCell"/>
</dbReference>
<dbReference type="PANTHER" id="PTHR10989:SF16">
    <property type="entry name" value="AT02829P-RELATED"/>
    <property type="match status" value="1"/>
</dbReference>
<feature type="transmembrane region" description="Helical" evidence="17">
    <location>
        <begin position="12"/>
        <end position="34"/>
    </location>
</feature>
<dbReference type="PANTHER" id="PTHR10989">
    <property type="entry name" value="ANDROGEN-INDUCED PROTEIN 1-RELATED"/>
    <property type="match status" value="1"/>
</dbReference>
<comment type="similarity">
    <text evidence="3">Belongs to the AIG1 family.</text>
</comment>
<comment type="catalytic activity">
    <reaction evidence="9">
        <text>9-hexadecanoyloxy-octadecanoate + H2O = 9-hydroxy-octadecanoate + hexadecanoate + H(+)</text>
        <dbReference type="Rhea" id="RHEA:52052"/>
        <dbReference type="ChEBI" id="CHEBI:7896"/>
        <dbReference type="ChEBI" id="CHEBI:15377"/>
        <dbReference type="ChEBI" id="CHEBI:15378"/>
        <dbReference type="ChEBI" id="CHEBI:83670"/>
        <dbReference type="ChEBI" id="CHEBI:136286"/>
    </reaction>
    <physiologicalReaction direction="left-to-right" evidence="9">
        <dbReference type="Rhea" id="RHEA:52053"/>
    </physiologicalReaction>
</comment>
<evidence type="ECO:0000256" key="17">
    <source>
        <dbReference type="SAM" id="Phobius"/>
    </source>
</evidence>
<evidence type="ECO:0000256" key="9">
    <source>
        <dbReference type="ARBA" id="ARBA00047863"/>
    </source>
</evidence>
<organism evidence="18 19">
    <name type="scientific">Trichobilharzia regenti</name>
    <name type="common">Nasal bird schistosome</name>
    <dbReference type="NCBI Taxonomy" id="157069"/>
    <lineage>
        <taxon>Eukaryota</taxon>
        <taxon>Metazoa</taxon>
        <taxon>Spiralia</taxon>
        <taxon>Lophotrochozoa</taxon>
        <taxon>Platyhelminthes</taxon>
        <taxon>Trematoda</taxon>
        <taxon>Digenea</taxon>
        <taxon>Strigeidida</taxon>
        <taxon>Schistosomatoidea</taxon>
        <taxon>Schistosomatidae</taxon>
        <taxon>Trichobilharzia</taxon>
    </lineage>
</organism>
<evidence type="ECO:0000256" key="5">
    <source>
        <dbReference type="ARBA" id="ARBA00022989"/>
    </source>
</evidence>
<evidence type="ECO:0000256" key="6">
    <source>
        <dbReference type="ARBA" id="ARBA00023136"/>
    </source>
</evidence>
<dbReference type="AlphaFoldDB" id="A0AA85IXY0"/>
<comment type="catalytic activity">
    <reaction evidence="16">
        <text>12-(9Z-hexadecenoyloxy)-octadecanoate + H2O = 12-hydroxyoctadecanoate + (9Z)-hexadecenoate + H(+)</text>
        <dbReference type="Rhea" id="RHEA:52072"/>
        <dbReference type="ChEBI" id="CHEBI:15377"/>
        <dbReference type="ChEBI" id="CHEBI:15378"/>
        <dbReference type="ChEBI" id="CHEBI:32372"/>
        <dbReference type="ChEBI" id="CHEBI:84201"/>
        <dbReference type="ChEBI" id="CHEBI:136312"/>
    </reaction>
    <physiologicalReaction direction="left-to-right" evidence="16">
        <dbReference type="Rhea" id="RHEA:52073"/>
    </physiologicalReaction>
</comment>
<keyword evidence="18" id="KW-1185">Reference proteome</keyword>
<evidence type="ECO:0000256" key="7">
    <source>
        <dbReference type="ARBA" id="ARBA00047368"/>
    </source>
</evidence>
<feature type="transmembrane region" description="Helical" evidence="17">
    <location>
        <begin position="82"/>
        <end position="103"/>
    </location>
</feature>
<evidence type="ECO:0000313" key="19">
    <source>
        <dbReference type="WBParaSite" id="TREG1_116810.1"/>
    </source>
</evidence>
<evidence type="ECO:0000256" key="3">
    <source>
        <dbReference type="ARBA" id="ARBA00009300"/>
    </source>
</evidence>
<dbReference type="GO" id="GO:0016020">
    <property type="term" value="C:membrane"/>
    <property type="evidence" value="ECO:0007669"/>
    <property type="project" value="InterPro"/>
</dbReference>
<dbReference type="WBParaSite" id="TREG1_116810.1">
    <property type="protein sequence ID" value="TREG1_116810.1"/>
    <property type="gene ID" value="TREG1_116810"/>
</dbReference>
<comment type="catalytic activity">
    <reaction evidence="14">
        <text>13-(9Z-octadecenoyloxy)-octadecanoate + H2O = 13-hydroxy-octadecanoate + (9Z)-octadecenoate + H(+)</text>
        <dbReference type="Rhea" id="RHEA:52064"/>
        <dbReference type="ChEBI" id="CHEBI:15377"/>
        <dbReference type="ChEBI" id="CHEBI:15378"/>
        <dbReference type="ChEBI" id="CHEBI:30823"/>
        <dbReference type="ChEBI" id="CHEBI:136303"/>
        <dbReference type="ChEBI" id="CHEBI:136304"/>
    </reaction>
    <physiologicalReaction direction="left-to-right" evidence="14">
        <dbReference type="Rhea" id="RHEA:52065"/>
    </physiologicalReaction>
</comment>
<evidence type="ECO:0000256" key="2">
    <source>
        <dbReference type="ARBA" id="ARBA00004127"/>
    </source>
</evidence>
<keyword evidence="5 17" id="KW-1133">Transmembrane helix</keyword>
<comment type="subcellular location">
    <subcellularLocation>
        <location evidence="2">Endomembrane system</location>
        <topology evidence="2">Multi-pass membrane protein</topology>
    </subcellularLocation>
</comment>
<evidence type="ECO:0000256" key="14">
    <source>
        <dbReference type="ARBA" id="ARBA00049296"/>
    </source>
</evidence>
<comment type="catalytic activity">
    <reaction evidence="1">
        <text>9-(9Z-hexadecenoyloxy)-octadecanoate + H2O = (9Z)-hexadecenoate + 9-hydroxy-octadecanoate + H(+)</text>
        <dbReference type="Rhea" id="RHEA:52068"/>
        <dbReference type="ChEBI" id="CHEBI:15377"/>
        <dbReference type="ChEBI" id="CHEBI:15378"/>
        <dbReference type="ChEBI" id="CHEBI:32372"/>
        <dbReference type="ChEBI" id="CHEBI:136286"/>
        <dbReference type="ChEBI" id="CHEBI:136309"/>
    </reaction>
    <physiologicalReaction direction="left-to-right" evidence="1">
        <dbReference type="Rhea" id="RHEA:52069"/>
    </physiologicalReaction>
</comment>
<proteinExistence type="inferred from homology"/>
<comment type="catalytic activity">
    <reaction evidence="11">
        <text>12-(9Z-octadecenoyloxy)-octadecanoate + H2O = 12-hydroxyoctadecanoate + (9Z)-octadecenoate + H(+)</text>
        <dbReference type="Rhea" id="RHEA:52060"/>
        <dbReference type="ChEBI" id="CHEBI:15377"/>
        <dbReference type="ChEBI" id="CHEBI:15378"/>
        <dbReference type="ChEBI" id="CHEBI:30823"/>
        <dbReference type="ChEBI" id="CHEBI:84201"/>
        <dbReference type="ChEBI" id="CHEBI:136302"/>
    </reaction>
    <physiologicalReaction direction="left-to-right" evidence="11">
        <dbReference type="Rhea" id="RHEA:52061"/>
    </physiologicalReaction>
</comment>
<dbReference type="Pfam" id="PF04750">
    <property type="entry name" value="Far-17a_AIG1"/>
    <property type="match status" value="1"/>
</dbReference>
<evidence type="ECO:0000313" key="18">
    <source>
        <dbReference type="Proteomes" id="UP000050795"/>
    </source>
</evidence>
<evidence type="ECO:0000256" key="16">
    <source>
        <dbReference type="ARBA" id="ARBA00049428"/>
    </source>
</evidence>
<evidence type="ECO:0000256" key="4">
    <source>
        <dbReference type="ARBA" id="ARBA00022692"/>
    </source>
</evidence>
<sequence>MVSKEVVKIIIASVYRLLVLGVFMAFTVVGYLYLYPDEAFRIQNLLVLFKYITFITLTLVQVYFSAATLLQAYKVFTVHSYFYTLAFTYSWTIAMIYLIVYLVDPTVATENPELKAMPLWFNHVTHFFPPAAVVVDAFVWRPKSVRLLLSFIICYILMAGYNIYIEVSISAFHFSPYPKLDKIPTGYRFLVYIISWGLVSVFTVCNFYLLRLINRRTSDAEQSIEDKK</sequence>
<feature type="transmembrane region" description="Helical" evidence="17">
    <location>
        <begin position="123"/>
        <end position="140"/>
    </location>
</feature>
<evidence type="ECO:0000256" key="12">
    <source>
        <dbReference type="ARBA" id="ARBA00048800"/>
    </source>
</evidence>
<evidence type="ECO:0000256" key="1">
    <source>
        <dbReference type="ARBA" id="ARBA00000923"/>
    </source>
</evidence>
<comment type="catalytic activity">
    <reaction evidence="7">
        <text>12-hexadecanoyloxy-octadecanoate + H2O = 12-hydroxyoctadecanoate + hexadecanoate + H(+)</text>
        <dbReference type="Rhea" id="RHEA:52056"/>
        <dbReference type="ChEBI" id="CHEBI:7896"/>
        <dbReference type="ChEBI" id="CHEBI:15377"/>
        <dbReference type="ChEBI" id="CHEBI:15378"/>
        <dbReference type="ChEBI" id="CHEBI:83677"/>
        <dbReference type="ChEBI" id="CHEBI:84201"/>
    </reaction>
    <physiologicalReaction direction="left-to-right" evidence="7">
        <dbReference type="Rhea" id="RHEA:52057"/>
    </physiologicalReaction>
</comment>
<reference evidence="19" key="2">
    <citation type="submission" date="2023-11" db="UniProtKB">
        <authorList>
            <consortium name="WormBaseParasite"/>
        </authorList>
    </citation>
    <scope>IDENTIFICATION</scope>
</reference>
<evidence type="ECO:0000256" key="15">
    <source>
        <dbReference type="ARBA" id="ARBA00049322"/>
    </source>
</evidence>
<dbReference type="InterPro" id="IPR006838">
    <property type="entry name" value="ADTRP_AIG1"/>
</dbReference>
<feature type="transmembrane region" description="Helical" evidence="17">
    <location>
        <begin position="147"/>
        <end position="169"/>
    </location>
</feature>
<evidence type="ECO:0000256" key="11">
    <source>
        <dbReference type="ARBA" id="ARBA00048701"/>
    </source>
</evidence>
<name>A0AA85IXY0_TRIRE</name>
<accession>A0AA85IXY0</accession>
<protein>
    <submittedName>
        <fullName evidence="19">Uncharacterized protein</fullName>
    </submittedName>
</protein>
<feature type="transmembrane region" description="Helical" evidence="17">
    <location>
        <begin position="46"/>
        <end position="70"/>
    </location>
</feature>
<comment type="catalytic activity">
    <reaction evidence="10">
        <text>12-octadecanoyloxy-octadecanoate + H2O = 12-hydroxyoctadecanoate + octadecanoate + H(+)</text>
        <dbReference type="Rhea" id="RHEA:52080"/>
        <dbReference type="ChEBI" id="CHEBI:15377"/>
        <dbReference type="ChEBI" id="CHEBI:15378"/>
        <dbReference type="ChEBI" id="CHEBI:25629"/>
        <dbReference type="ChEBI" id="CHEBI:84201"/>
        <dbReference type="ChEBI" id="CHEBI:136330"/>
    </reaction>
    <physiologicalReaction direction="left-to-right" evidence="10">
        <dbReference type="Rhea" id="RHEA:52081"/>
    </physiologicalReaction>
</comment>
<evidence type="ECO:0000256" key="13">
    <source>
        <dbReference type="ARBA" id="ARBA00049221"/>
    </source>
</evidence>
<keyword evidence="4 17" id="KW-0812">Transmembrane</keyword>
<comment type="catalytic activity">
    <reaction evidence="12">
        <text>9-(9Z-octadecenoyloxy)-octadecanoate + H2O = 9-hydroxy-octadecanoate + (9Z)-octadecenoate + H(+)</text>
        <dbReference type="Rhea" id="RHEA:52048"/>
        <dbReference type="ChEBI" id="CHEBI:15377"/>
        <dbReference type="ChEBI" id="CHEBI:15378"/>
        <dbReference type="ChEBI" id="CHEBI:30823"/>
        <dbReference type="ChEBI" id="CHEBI:136282"/>
        <dbReference type="ChEBI" id="CHEBI:136286"/>
    </reaction>
    <physiologicalReaction direction="left-to-right" evidence="12">
        <dbReference type="Rhea" id="RHEA:52049"/>
    </physiologicalReaction>
</comment>
<comment type="catalytic activity">
    <reaction evidence="8">
        <text>13-octadecanoyloxy-octadecanoate + H2O = 13-hydroxy-octadecanoate + octadecanoate + H(+)</text>
        <dbReference type="Rhea" id="RHEA:52084"/>
        <dbReference type="ChEBI" id="CHEBI:15377"/>
        <dbReference type="ChEBI" id="CHEBI:15378"/>
        <dbReference type="ChEBI" id="CHEBI:25629"/>
        <dbReference type="ChEBI" id="CHEBI:136304"/>
        <dbReference type="ChEBI" id="CHEBI:136335"/>
    </reaction>
    <physiologicalReaction direction="left-to-right" evidence="8">
        <dbReference type="Rhea" id="RHEA:52085"/>
    </physiologicalReaction>
</comment>
<keyword evidence="6 17" id="KW-0472">Membrane</keyword>
<evidence type="ECO:0000256" key="10">
    <source>
        <dbReference type="ARBA" id="ARBA00048680"/>
    </source>
</evidence>
<reference evidence="18" key="1">
    <citation type="submission" date="2022-06" db="EMBL/GenBank/DDBJ databases">
        <authorList>
            <person name="Berger JAMES D."/>
            <person name="Berger JAMES D."/>
        </authorList>
    </citation>
    <scope>NUCLEOTIDE SEQUENCE [LARGE SCALE GENOMIC DNA]</scope>
</reference>